<gene>
    <name evidence="1" type="ORF">PsYK624_125840</name>
</gene>
<dbReference type="Proteomes" id="UP000703269">
    <property type="component" value="Unassembled WGS sequence"/>
</dbReference>
<dbReference type="AlphaFoldDB" id="A0A9P3LIP6"/>
<comment type="caution">
    <text evidence="1">The sequence shown here is derived from an EMBL/GenBank/DDBJ whole genome shotgun (WGS) entry which is preliminary data.</text>
</comment>
<evidence type="ECO:0000313" key="1">
    <source>
        <dbReference type="EMBL" id="GJE96388.1"/>
    </source>
</evidence>
<evidence type="ECO:0000313" key="2">
    <source>
        <dbReference type="Proteomes" id="UP000703269"/>
    </source>
</evidence>
<dbReference type="PROSITE" id="PS51257">
    <property type="entry name" value="PROKAR_LIPOPROTEIN"/>
    <property type="match status" value="1"/>
</dbReference>
<accession>A0A9P3LIP6</accession>
<dbReference type="EMBL" id="BPQB01000059">
    <property type="protein sequence ID" value="GJE96388.1"/>
    <property type="molecule type" value="Genomic_DNA"/>
</dbReference>
<proteinExistence type="predicted"/>
<protein>
    <submittedName>
        <fullName evidence="1">Uncharacterized protein</fullName>
    </submittedName>
</protein>
<keyword evidence="2" id="KW-1185">Reference proteome</keyword>
<reference evidence="1 2" key="1">
    <citation type="submission" date="2021-08" db="EMBL/GenBank/DDBJ databases">
        <title>Draft Genome Sequence of Phanerochaete sordida strain YK-624.</title>
        <authorList>
            <person name="Mori T."/>
            <person name="Dohra H."/>
            <person name="Suzuki T."/>
            <person name="Kawagishi H."/>
            <person name="Hirai H."/>
        </authorList>
    </citation>
    <scope>NUCLEOTIDE SEQUENCE [LARGE SCALE GENOMIC DNA]</scope>
    <source>
        <strain evidence="1 2">YK-624</strain>
    </source>
</reference>
<name>A0A9P3LIP6_9APHY</name>
<organism evidence="1 2">
    <name type="scientific">Phanerochaete sordida</name>
    <dbReference type="NCBI Taxonomy" id="48140"/>
    <lineage>
        <taxon>Eukaryota</taxon>
        <taxon>Fungi</taxon>
        <taxon>Dikarya</taxon>
        <taxon>Basidiomycota</taxon>
        <taxon>Agaricomycotina</taxon>
        <taxon>Agaricomycetes</taxon>
        <taxon>Polyporales</taxon>
        <taxon>Phanerochaetaceae</taxon>
        <taxon>Phanerochaete</taxon>
    </lineage>
</organism>
<sequence length="167" mass="18913">MRLALARRATSLAGLSAACIRVLYIGKSTIFNVASPDRGARRGQDEECTRRPSRARPKRISLTFPRSSACNFQLLAVPIHVREDIFARATFKASSGTKSSDSACIIFLETRSCRLRMQSTDDACHFAMQRRNARLLHRFIEVNLFTVYGWSHLKPRSPSEFVITRVH</sequence>